<sequence>MLKKYDYMLLFHDDFPGWLYEVHMGVTTIWERWN</sequence>
<dbReference type="Pfam" id="PF17389">
    <property type="entry name" value="Bac_rhamnosid6H"/>
    <property type="match status" value="1"/>
</dbReference>
<dbReference type="Proteomes" id="UP000004968">
    <property type="component" value="Unassembled WGS sequence"/>
</dbReference>
<feature type="domain" description="Alpha-L-rhamnosidase six-hairpin glycosidase" evidence="1">
    <location>
        <begin position="7"/>
        <end position="34"/>
    </location>
</feature>
<evidence type="ECO:0000313" key="3">
    <source>
        <dbReference type="Proteomes" id="UP000004968"/>
    </source>
</evidence>
<reference evidence="2 3" key="1">
    <citation type="submission" date="2010-01" db="EMBL/GenBank/DDBJ databases">
        <authorList>
            <person name="Weinstock G."/>
            <person name="Sodergren E."/>
            <person name="Clifton S."/>
            <person name="Fulton L."/>
            <person name="Fulton B."/>
            <person name="Courtney L."/>
            <person name="Fronick C."/>
            <person name="Harrison M."/>
            <person name="Strong C."/>
            <person name="Farmer C."/>
            <person name="Delahaunty K."/>
            <person name="Markovic C."/>
            <person name="Hall O."/>
            <person name="Minx P."/>
            <person name="Tomlinson C."/>
            <person name="Mitreva M."/>
            <person name="Nelson J."/>
            <person name="Hou S."/>
            <person name="Wollam A."/>
            <person name="Pepin K.H."/>
            <person name="Johnson M."/>
            <person name="Bhonagiri V."/>
            <person name="Nash W.E."/>
            <person name="Warren W."/>
            <person name="Chinwalla A."/>
            <person name="Mardis E.R."/>
            <person name="Wilson R.K."/>
        </authorList>
    </citation>
    <scope>NUCLEOTIDE SEQUENCE [LARGE SCALE GENOMIC DNA]</scope>
    <source>
        <strain evidence="2 3">DSM 13479</strain>
    </source>
</reference>
<comment type="caution">
    <text evidence="2">The sequence shown here is derived from an EMBL/GenBank/DDBJ whole genome shotgun (WGS) entry which is preliminary data.</text>
</comment>
<name>D3AJI8_9FIRM</name>
<dbReference type="GeneID" id="93148221"/>
<dbReference type="InterPro" id="IPR012341">
    <property type="entry name" value="6hp_glycosidase-like_sf"/>
</dbReference>
<dbReference type="InterPro" id="IPR035396">
    <property type="entry name" value="Bac_rhamnosid6H"/>
</dbReference>
<dbReference type="EMBL" id="ACIO01000314">
    <property type="protein sequence ID" value="EFC98029.1"/>
    <property type="molecule type" value="Genomic_DNA"/>
</dbReference>
<gene>
    <name evidence="2" type="ORF">CLOSTHATH_03779</name>
</gene>
<evidence type="ECO:0000313" key="2">
    <source>
        <dbReference type="EMBL" id="EFC98029.1"/>
    </source>
</evidence>
<organism evidence="2 3">
    <name type="scientific">Hungatella hathewayi DSM 13479</name>
    <dbReference type="NCBI Taxonomy" id="566550"/>
    <lineage>
        <taxon>Bacteria</taxon>
        <taxon>Bacillati</taxon>
        <taxon>Bacillota</taxon>
        <taxon>Clostridia</taxon>
        <taxon>Lachnospirales</taxon>
        <taxon>Lachnospiraceae</taxon>
        <taxon>Hungatella</taxon>
    </lineage>
</organism>
<accession>D3AJI8</accession>
<proteinExistence type="predicted"/>
<dbReference type="Gene3D" id="1.50.10.10">
    <property type="match status" value="1"/>
</dbReference>
<evidence type="ECO:0000259" key="1">
    <source>
        <dbReference type="Pfam" id="PF17389"/>
    </source>
</evidence>
<protein>
    <recommendedName>
        <fullName evidence="1">Alpha-L-rhamnosidase six-hairpin glycosidase domain-containing protein</fullName>
    </recommendedName>
</protein>
<dbReference type="AlphaFoldDB" id="D3AJI8"/>
<dbReference type="HOGENOM" id="CLU_3374161_0_0_9"/>
<dbReference type="GO" id="GO:0005975">
    <property type="term" value="P:carbohydrate metabolic process"/>
    <property type="evidence" value="ECO:0007669"/>
    <property type="project" value="InterPro"/>
</dbReference>
<dbReference type="RefSeq" id="WP_006774246.1">
    <property type="nucleotide sequence ID" value="NZ_GG667677.1"/>
</dbReference>